<dbReference type="Proteomes" id="UP000022447">
    <property type="component" value="Unassembled WGS sequence"/>
</dbReference>
<feature type="domain" description="Sulfatase-modifying factor enzyme-like" evidence="1">
    <location>
        <begin position="40"/>
        <end position="291"/>
    </location>
</feature>
<gene>
    <name evidence="2" type="ORF">OCH239_17475</name>
</gene>
<name>X7E9E0_9RHOB</name>
<sequence>MLIATGCVLIAGLVATAISIRLSDAGSGTACGLEESQLGGFVDIPGGGFVMGADPHYAEEGPPRRVLVSPFRLQAHEVTNRQFSAFVADTGYVTEAERNGGSAKFSETDTPERVLSWWSLDPGATWRTPDGAGSGLSGRDLHPVVHVTLNDARAYADWAGGRLPTEVEWEYAASRGLFDPMDPKSGVRAPDGTARANVWTGLFPVLNSARDGFAGTAPVGCYEPGLTGAYDMIGNVWEWTDTPFGTALPRVTIKGGSYLCSEDYCQRYRAAAREGMERDFSTEHVGFRIVKTMGDAGERR</sequence>
<dbReference type="RefSeq" id="WP_084782722.1">
    <property type="nucleotide sequence ID" value="NZ_JALZ01000059.1"/>
</dbReference>
<evidence type="ECO:0000313" key="2">
    <source>
        <dbReference type="EMBL" id="ETX12714.1"/>
    </source>
</evidence>
<dbReference type="PANTHER" id="PTHR23150:SF19">
    <property type="entry name" value="FORMYLGLYCINE-GENERATING ENZYME"/>
    <property type="match status" value="1"/>
</dbReference>
<dbReference type="InterPro" id="IPR016187">
    <property type="entry name" value="CTDL_fold"/>
</dbReference>
<keyword evidence="3" id="KW-1185">Reference proteome</keyword>
<dbReference type="Gene3D" id="3.90.1580.10">
    <property type="entry name" value="paralog of FGE (formylglycine-generating enzyme)"/>
    <property type="match status" value="1"/>
</dbReference>
<reference evidence="2 3" key="1">
    <citation type="submission" date="2014-01" db="EMBL/GenBank/DDBJ databases">
        <title>Roseivivax halodurans JCM 10272 Genome Sequencing.</title>
        <authorList>
            <person name="Lai Q."/>
            <person name="Li G."/>
            <person name="Shao Z."/>
        </authorList>
    </citation>
    <scope>NUCLEOTIDE SEQUENCE [LARGE SCALE GENOMIC DNA]</scope>
    <source>
        <strain evidence="2 3">JCM 10272</strain>
    </source>
</reference>
<dbReference type="OrthoDB" id="9768004at2"/>
<dbReference type="AlphaFoldDB" id="X7E9E0"/>
<dbReference type="GO" id="GO:0120147">
    <property type="term" value="F:formylglycine-generating oxidase activity"/>
    <property type="evidence" value="ECO:0007669"/>
    <property type="project" value="TreeGrafter"/>
</dbReference>
<dbReference type="STRING" id="1449350.OCH239_17475"/>
<dbReference type="PATRIC" id="fig|1449350.3.peg.4079"/>
<dbReference type="EMBL" id="JALZ01000059">
    <property type="protein sequence ID" value="ETX12714.1"/>
    <property type="molecule type" value="Genomic_DNA"/>
</dbReference>
<dbReference type="InterPro" id="IPR051043">
    <property type="entry name" value="Sulfatase_Mod_Factor_Kinase"/>
</dbReference>
<dbReference type="InterPro" id="IPR005532">
    <property type="entry name" value="SUMF_dom"/>
</dbReference>
<dbReference type="eggNOG" id="COG1262">
    <property type="taxonomic scope" value="Bacteria"/>
</dbReference>
<evidence type="ECO:0000259" key="1">
    <source>
        <dbReference type="Pfam" id="PF03781"/>
    </source>
</evidence>
<dbReference type="SUPFAM" id="SSF56436">
    <property type="entry name" value="C-type lectin-like"/>
    <property type="match status" value="1"/>
</dbReference>
<proteinExistence type="predicted"/>
<comment type="caution">
    <text evidence="2">The sequence shown here is derived from an EMBL/GenBank/DDBJ whole genome shotgun (WGS) entry which is preliminary data.</text>
</comment>
<evidence type="ECO:0000313" key="3">
    <source>
        <dbReference type="Proteomes" id="UP000022447"/>
    </source>
</evidence>
<organism evidence="2 3">
    <name type="scientific">Roseivivax halodurans JCM 10272</name>
    <dbReference type="NCBI Taxonomy" id="1449350"/>
    <lineage>
        <taxon>Bacteria</taxon>
        <taxon>Pseudomonadati</taxon>
        <taxon>Pseudomonadota</taxon>
        <taxon>Alphaproteobacteria</taxon>
        <taxon>Rhodobacterales</taxon>
        <taxon>Roseobacteraceae</taxon>
        <taxon>Roseivivax</taxon>
    </lineage>
</organism>
<dbReference type="InterPro" id="IPR042095">
    <property type="entry name" value="SUMF_sf"/>
</dbReference>
<protein>
    <recommendedName>
        <fullName evidence="1">Sulfatase-modifying factor enzyme-like domain-containing protein</fullName>
    </recommendedName>
</protein>
<accession>X7E9E0</accession>
<dbReference type="PANTHER" id="PTHR23150">
    <property type="entry name" value="SULFATASE MODIFYING FACTOR 1, 2"/>
    <property type="match status" value="1"/>
</dbReference>
<dbReference type="Pfam" id="PF03781">
    <property type="entry name" value="FGE-sulfatase"/>
    <property type="match status" value="1"/>
</dbReference>